<feature type="non-terminal residue" evidence="1">
    <location>
        <position position="1"/>
    </location>
</feature>
<dbReference type="AlphaFoldDB" id="A0A699X5I3"/>
<dbReference type="EMBL" id="BKCJ011816881">
    <property type="protein sequence ID" value="GFD55352.1"/>
    <property type="molecule type" value="Genomic_DNA"/>
</dbReference>
<protein>
    <submittedName>
        <fullName evidence="1">Uncharacterized protein</fullName>
    </submittedName>
</protein>
<feature type="non-terminal residue" evidence="1">
    <location>
        <position position="94"/>
    </location>
</feature>
<accession>A0A699X5I3</accession>
<name>A0A699X5I3_TANCI</name>
<proteinExistence type="predicted"/>
<comment type="caution">
    <text evidence="1">The sequence shown here is derived from an EMBL/GenBank/DDBJ whole genome shotgun (WGS) entry which is preliminary data.</text>
</comment>
<gene>
    <name evidence="1" type="ORF">Tci_927321</name>
</gene>
<sequence length="94" mass="9953">RVRVVSAVVDAPGLRHRRLVPPAGHDRRDITAGLAVGDGRRVDCAARATGDGATGPGIAWGQWPAVGRDAGVDHRRLLADCRACPAEKSIYLHL</sequence>
<evidence type="ECO:0000313" key="1">
    <source>
        <dbReference type="EMBL" id="GFD55352.1"/>
    </source>
</evidence>
<organism evidence="1">
    <name type="scientific">Tanacetum cinerariifolium</name>
    <name type="common">Dalmatian daisy</name>
    <name type="synonym">Chrysanthemum cinerariifolium</name>
    <dbReference type="NCBI Taxonomy" id="118510"/>
    <lineage>
        <taxon>Eukaryota</taxon>
        <taxon>Viridiplantae</taxon>
        <taxon>Streptophyta</taxon>
        <taxon>Embryophyta</taxon>
        <taxon>Tracheophyta</taxon>
        <taxon>Spermatophyta</taxon>
        <taxon>Magnoliopsida</taxon>
        <taxon>eudicotyledons</taxon>
        <taxon>Gunneridae</taxon>
        <taxon>Pentapetalae</taxon>
        <taxon>asterids</taxon>
        <taxon>campanulids</taxon>
        <taxon>Asterales</taxon>
        <taxon>Asteraceae</taxon>
        <taxon>Asteroideae</taxon>
        <taxon>Anthemideae</taxon>
        <taxon>Anthemidinae</taxon>
        <taxon>Tanacetum</taxon>
    </lineage>
</organism>
<reference evidence="1" key="1">
    <citation type="journal article" date="2019" name="Sci. Rep.">
        <title>Draft genome of Tanacetum cinerariifolium, the natural source of mosquito coil.</title>
        <authorList>
            <person name="Yamashiro T."/>
            <person name="Shiraishi A."/>
            <person name="Satake H."/>
            <person name="Nakayama K."/>
        </authorList>
    </citation>
    <scope>NUCLEOTIDE SEQUENCE</scope>
</reference>